<gene>
    <name evidence="2" type="ORF">NW755_000354</name>
</gene>
<feature type="compositionally biased region" description="Polar residues" evidence="1">
    <location>
        <begin position="26"/>
        <end position="39"/>
    </location>
</feature>
<dbReference type="EMBL" id="JAOQAV010000001">
    <property type="protein sequence ID" value="KAJ4197659.1"/>
    <property type="molecule type" value="Genomic_DNA"/>
</dbReference>
<evidence type="ECO:0000313" key="2">
    <source>
        <dbReference type="EMBL" id="KAJ4197659.1"/>
    </source>
</evidence>
<comment type="caution">
    <text evidence="2">The sequence shown here is derived from an EMBL/GenBank/DDBJ whole genome shotgun (WGS) entry which is preliminary data.</text>
</comment>
<dbReference type="Proteomes" id="UP001152087">
    <property type="component" value="Unassembled WGS sequence"/>
</dbReference>
<name>A0A9W8V6L1_9HYPO</name>
<feature type="region of interest" description="Disordered" evidence="1">
    <location>
        <begin position="1"/>
        <end position="48"/>
    </location>
</feature>
<reference evidence="2" key="1">
    <citation type="submission" date="2022-09" db="EMBL/GenBank/DDBJ databases">
        <title>Fusarium specimens isolated from Avocado Roots.</title>
        <authorList>
            <person name="Stajich J."/>
            <person name="Roper C."/>
            <person name="Heimlech-Rivalta G."/>
        </authorList>
    </citation>
    <scope>NUCLEOTIDE SEQUENCE</scope>
    <source>
        <strain evidence="2">A02</strain>
    </source>
</reference>
<protein>
    <submittedName>
        <fullName evidence="2">Uncharacterized protein</fullName>
    </submittedName>
</protein>
<accession>A0A9W8V6L1</accession>
<sequence>MTTCLTRMRPLASTREAPVVGGQPASGATTNNPRTQNPTSPAPLSKTGRDMNPCLVWQAGFLWISAVVWQVRERVGRGSGAVQMGDKLWRHMVRSFGPDLVHGMAA</sequence>
<evidence type="ECO:0000313" key="3">
    <source>
        <dbReference type="Proteomes" id="UP001152087"/>
    </source>
</evidence>
<organism evidence="2 3">
    <name type="scientific">Fusarium falciforme</name>
    <dbReference type="NCBI Taxonomy" id="195108"/>
    <lineage>
        <taxon>Eukaryota</taxon>
        <taxon>Fungi</taxon>
        <taxon>Dikarya</taxon>
        <taxon>Ascomycota</taxon>
        <taxon>Pezizomycotina</taxon>
        <taxon>Sordariomycetes</taxon>
        <taxon>Hypocreomycetidae</taxon>
        <taxon>Hypocreales</taxon>
        <taxon>Nectriaceae</taxon>
        <taxon>Fusarium</taxon>
        <taxon>Fusarium solani species complex</taxon>
    </lineage>
</organism>
<evidence type="ECO:0000256" key="1">
    <source>
        <dbReference type="SAM" id="MobiDB-lite"/>
    </source>
</evidence>
<dbReference type="AlphaFoldDB" id="A0A9W8V6L1"/>
<keyword evidence="3" id="KW-1185">Reference proteome</keyword>
<proteinExistence type="predicted"/>